<accession>A0AAN9T4X1</accession>
<dbReference type="AlphaFoldDB" id="A0AAN9T4X1"/>
<name>A0AAN9T4X1_9HEMI</name>
<dbReference type="EMBL" id="JBBCAQ010000037">
    <property type="protein sequence ID" value="KAK7573660.1"/>
    <property type="molecule type" value="Genomic_DNA"/>
</dbReference>
<evidence type="ECO:0000256" key="1">
    <source>
        <dbReference type="SAM" id="MobiDB-lite"/>
    </source>
</evidence>
<protein>
    <submittedName>
        <fullName evidence="2">Uncharacterized protein</fullName>
    </submittedName>
</protein>
<sequence length="194" mass="22339">MVVPAHNYQEKPLTKEELLKRFGENSDVEFLSSDDEDEAAALQNNIQAQETNSPVEQEIENIEDEQPEIVNVSEQPQREESNDESVNDDNNLFGDITADDFPPIVLHPSMPMDQVERQFQHALDVIGNLKRDLIEIETAERNYKATLKKIELRRTEVEAKLQNLQKIKTEKEGLVGKMRESCKFYVGIMESHKK</sequence>
<evidence type="ECO:0000313" key="2">
    <source>
        <dbReference type="EMBL" id="KAK7573660.1"/>
    </source>
</evidence>
<evidence type="ECO:0000313" key="4">
    <source>
        <dbReference type="Proteomes" id="UP001367676"/>
    </source>
</evidence>
<gene>
    <name evidence="3" type="ORF">V9T40_004701</name>
    <name evidence="2" type="ORF">V9T40_010851</name>
</gene>
<proteinExistence type="predicted"/>
<evidence type="ECO:0000313" key="3">
    <source>
        <dbReference type="EMBL" id="KAK7583738.1"/>
    </source>
</evidence>
<keyword evidence="4" id="KW-1185">Reference proteome</keyword>
<feature type="region of interest" description="Disordered" evidence="1">
    <location>
        <begin position="64"/>
        <end position="89"/>
    </location>
</feature>
<organism evidence="2 4">
    <name type="scientific">Parthenolecanium corni</name>
    <dbReference type="NCBI Taxonomy" id="536013"/>
    <lineage>
        <taxon>Eukaryota</taxon>
        <taxon>Metazoa</taxon>
        <taxon>Ecdysozoa</taxon>
        <taxon>Arthropoda</taxon>
        <taxon>Hexapoda</taxon>
        <taxon>Insecta</taxon>
        <taxon>Pterygota</taxon>
        <taxon>Neoptera</taxon>
        <taxon>Paraneoptera</taxon>
        <taxon>Hemiptera</taxon>
        <taxon>Sternorrhyncha</taxon>
        <taxon>Coccoidea</taxon>
        <taxon>Coccidae</taxon>
        <taxon>Parthenolecanium</taxon>
    </lineage>
</organism>
<dbReference type="EMBL" id="JBBCAQ010000032">
    <property type="protein sequence ID" value="KAK7583738.1"/>
    <property type="molecule type" value="Genomic_DNA"/>
</dbReference>
<comment type="caution">
    <text evidence="2">The sequence shown here is derived from an EMBL/GenBank/DDBJ whole genome shotgun (WGS) entry which is preliminary data.</text>
</comment>
<dbReference type="Proteomes" id="UP001367676">
    <property type="component" value="Unassembled WGS sequence"/>
</dbReference>
<reference evidence="2 4" key="1">
    <citation type="submission" date="2024-03" db="EMBL/GenBank/DDBJ databases">
        <title>Adaptation during the transition from Ophiocordyceps entomopathogen to insect associate is accompanied by gene loss and intensified selection.</title>
        <authorList>
            <person name="Ward C.M."/>
            <person name="Onetto C.A."/>
            <person name="Borneman A.R."/>
        </authorList>
    </citation>
    <scope>NUCLEOTIDE SEQUENCE [LARGE SCALE GENOMIC DNA]</scope>
    <source>
        <strain evidence="2">AWRI1</strain>
        <tissue evidence="2">Single Adult Female</tissue>
    </source>
</reference>